<feature type="non-terminal residue" evidence="1">
    <location>
        <position position="37"/>
    </location>
</feature>
<protein>
    <submittedName>
        <fullName evidence="1">Uncharacterized protein</fullName>
    </submittedName>
</protein>
<reference evidence="1" key="1">
    <citation type="submission" date="2018-06" db="EMBL/GenBank/DDBJ databases">
        <authorList>
            <person name="Zhirakovskaya E."/>
        </authorList>
    </citation>
    <scope>NUCLEOTIDE SEQUENCE</scope>
</reference>
<evidence type="ECO:0000313" key="1">
    <source>
        <dbReference type="EMBL" id="VAW08357.1"/>
    </source>
</evidence>
<sequence length="37" mass="4074">MAKQYDAAPELTIDLSKTYKATLHTSEGDIEVDLYAA</sequence>
<gene>
    <name evidence="1" type="ORF">MNBD_ACTINO01-1925</name>
</gene>
<dbReference type="AlphaFoldDB" id="A0A3B0T4T1"/>
<dbReference type="EMBL" id="UOEI01000598">
    <property type="protein sequence ID" value="VAW08357.1"/>
    <property type="molecule type" value="Genomic_DNA"/>
</dbReference>
<proteinExistence type="predicted"/>
<accession>A0A3B0T4T1</accession>
<name>A0A3B0T4T1_9ZZZZ</name>
<organism evidence="1">
    <name type="scientific">hydrothermal vent metagenome</name>
    <dbReference type="NCBI Taxonomy" id="652676"/>
    <lineage>
        <taxon>unclassified sequences</taxon>
        <taxon>metagenomes</taxon>
        <taxon>ecological metagenomes</taxon>
    </lineage>
</organism>